<evidence type="ECO:0000313" key="1">
    <source>
        <dbReference type="EMBL" id="KAF9408490.1"/>
    </source>
</evidence>
<accession>A0A835G6C1</accession>
<organism evidence="1 2">
    <name type="scientific">Spodoptera exigua</name>
    <name type="common">Beet armyworm</name>
    <name type="synonym">Noctua fulgens</name>
    <dbReference type="NCBI Taxonomy" id="7107"/>
    <lineage>
        <taxon>Eukaryota</taxon>
        <taxon>Metazoa</taxon>
        <taxon>Ecdysozoa</taxon>
        <taxon>Arthropoda</taxon>
        <taxon>Hexapoda</taxon>
        <taxon>Insecta</taxon>
        <taxon>Pterygota</taxon>
        <taxon>Neoptera</taxon>
        <taxon>Endopterygota</taxon>
        <taxon>Lepidoptera</taxon>
        <taxon>Glossata</taxon>
        <taxon>Ditrysia</taxon>
        <taxon>Noctuoidea</taxon>
        <taxon>Noctuidae</taxon>
        <taxon>Amphipyrinae</taxon>
        <taxon>Spodoptera</taxon>
    </lineage>
</organism>
<proteinExistence type="predicted"/>
<sequence length="254" mass="29320">MSLEVIPERANVTFLNPDYAVNVTMNIRRYSRKSPYYVNLMGANMQTWTNNITVDVKINQYLHNEYRPSFVGLHYRLCDLVNKEPFIGGAIKNSGLVCPLPAGMEVIPERANATFVNPKYTSNVTINIRRYSRRSRYYINLMGNTKQVWNNNITVDIKVNQYLHNEYRPSFITHHYKFCDLINKDEFIGGAIRNAGVVCPLPAGYHGVMNITAPTEHFPNVFPFEKGRLDFVVSLTSTQEPILKLYVEVRFKQK</sequence>
<dbReference type="PANTHER" id="PTHR20898">
    <property type="entry name" value="DAEDALUS ON 3-RELATED-RELATED"/>
    <property type="match status" value="1"/>
</dbReference>
<gene>
    <name evidence="1" type="ORF">HW555_011847</name>
</gene>
<keyword evidence="2" id="KW-1185">Reference proteome</keyword>
<protein>
    <submittedName>
        <fullName evidence="1">Uncharacterized protein</fullName>
    </submittedName>
</protein>
<comment type="caution">
    <text evidence="1">The sequence shown here is derived from an EMBL/GenBank/DDBJ whole genome shotgun (WGS) entry which is preliminary data.</text>
</comment>
<evidence type="ECO:0000313" key="2">
    <source>
        <dbReference type="Proteomes" id="UP000648187"/>
    </source>
</evidence>
<dbReference type="EMBL" id="JACKWZ010000379">
    <property type="protein sequence ID" value="KAF9408490.1"/>
    <property type="molecule type" value="Genomic_DNA"/>
</dbReference>
<dbReference type="AlphaFoldDB" id="A0A835G6C1"/>
<dbReference type="Proteomes" id="UP000648187">
    <property type="component" value="Unassembled WGS sequence"/>
</dbReference>
<name>A0A835G6C1_SPOEX</name>
<reference evidence="1" key="1">
    <citation type="submission" date="2020-08" db="EMBL/GenBank/DDBJ databases">
        <title>Spodoptera exigua strain:BAW_Kor-Di-RS1 Genome sequencing and assembly.</title>
        <authorList>
            <person name="Kim J."/>
            <person name="Nam H.Y."/>
            <person name="Kwon M."/>
            <person name="Choi J.H."/>
            <person name="Cho S.R."/>
            <person name="Kim G.-H."/>
        </authorList>
    </citation>
    <scope>NUCLEOTIDE SEQUENCE</scope>
    <source>
        <strain evidence="1">BAW_Kor-Di-RS1</strain>
        <tissue evidence="1">Whole-body</tissue>
    </source>
</reference>